<organism evidence="1 2">
    <name type="scientific">Candidatus Hakubella thermalkaliphila</name>
    <dbReference type="NCBI Taxonomy" id="2754717"/>
    <lineage>
        <taxon>Bacteria</taxon>
        <taxon>Bacillati</taxon>
        <taxon>Actinomycetota</taxon>
        <taxon>Actinomycetota incertae sedis</taxon>
        <taxon>Candidatus Hakubellales</taxon>
        <taxon>Candidatus Hakubellaceae</taxon>
        <taxon>Candidatus Hakubella</taxon>
    </lineage>
</organism>
<sequence>MIIEDGFPLPELKTITASRATTVNGVGGE</sequence>
<accession>A0A6V8NJW3</accession>
<dbReference type="EMBL" id="BLRU01000388">
    <property type="protein sequence ID" value="GFP20367.1"/>
    <property type="molecule type" value="Genomic_DNA"/>
</dbReference>
<comment type="caution">
    <text evidence="1">The sequence shown here is derived from an EMBL/GenBank/DDBJ whole genome shotgun (WGS) entry which is preliminary data.</text>
</comment>
<evidence type="ECO:0000313" key="1">
    <source>
        <dbReference type="EMBL" id="GFP20367.1"/>
    </source>
</evidence>
<name>A0A6V8NJW3_9ACTN</name>
<reference evidence="1 2" key="1">
    <citation type="journal article" date="2020" name="Front. Microbiol.">
        <title>Single-cell genomics of novel Actinobacteria with the Wood-Ljungdahl pathway discovered in a serpentinizing system.</title>
        <authorList>
            <person name="Merino N."/>
            <person name="Kawai M."/>
            <person name="Boyd E.S."/>
            <person name="Colman D.R."/>
            <person name="McGlynn S.E."/>
            <person name="Nealson K.H."/>
            <person name="Kurokawa K."/>
            <person name="Hongoh Y."/>
        </authorList>
    </citation>
    <scope>NUCLEOTIDE SEQUENCE [LARGE SCALE GENOMIC DNA]</scope>
    <source>
        <strain evidence="1 2">S03</strain>
    </source>
</reference>
<feature type="non-terminal residue" evidence="1">
    <location>
        <position position="1"/>
    </location>
</feature>
<evidence type="ECO:0000313" key="2">
    <source>
        <dbReference type="Proteomes" id="UP000574717"/>
    </source>
</evidence>
<protein>
    <submittedName>
        <fullName evidence="1">Uncharacterized protein</fullName>
    </submittedName>
</protein>
<dbReference type="AlphaFoldDB" id="A0A6V8NJW3"/>
<proteinExistence type="predicted"/>
<dbReference type="Proteomes" id="UP000574717">
    <property type="component" value="Unassembled WGS sequence"/>
</dbReference>
<gene>
    <name evidence="1" type="ORF">HKBW3S03_01869</name>
</gene>